<keyword evidence="1 2" id="KW-0238">DNA-binding</keyword>
<dbReference type="InterPro" id="IPR036894">
    <property type="entry name" value="YbaB-like_sf"/>
</dbReference>
<evidence type="ECO:0000256" key="1">
    <source>
        <dbReference type="ARBA" id="ARBA00023125"/>
    </source>
</evidence>
<evidence type="ECO:0000313" key="4">
    <source>
        <dbReference type="Proteomes" id="UP000710385"/>
    </source>
</evidence>
<dbReference type="GO" id="GO:0003677">
    <property type="term" value="F:DNA binding"/>
    <property type="evidence" value="ECO:0007669"/>
    <property type="project" value="UniProtKB-UniRule"/>
</dbReference>
<proteinExistence type="inferred from homology"/>
<dbReference type="Pfam" id="PF02575">
    <property type="entry name" value="YbaB_DNA_bd"/>
    <property type="match status" value="1"/>
</dbReference>
<sequence>MFNKLKQFKDIRERAKGIQSALAKERAEGSGGWGKVKVTMDGNQKVLDVMIDESLMKDKPALASAVKDAVNDAVGKIQRIMQSKMKDLGGDELAQDMQQLLGKKS</sequence>
<dbReference type="Gene3D" id="3.30.1310.10">
    <property type="entry name" value="Nucleoid-associated protein YbaB-like domain"/>
    <property type="match status" value="1"/>
</dbReference>
<comment type="function">
    <text evidence="2">Binds to DNA and alters its conformation. May be involved in regulation of gene expression, nucleoid organization and DNA protection.</text>
</comment>
<keyword evidence="2" id="KW-0963">Cytoplasm</keyword>
<comment type="subcellular location">
    <subcellularLocation>
        <location evidence="2">Cytoplasm</location>
        <location evidence="2">Nucleoid</location>
    </subcellularLocation>
</comment>
<dbReference type="PIRSF" id="PIRSF004555">
    <property type="entry name" value="UCP004555"/>
    <property type="match status" value="1"/>
</dbReference>
<dbReference type="Proteomes" id="UP000710385">
    <property type="component" value="Unassembled WGS sequence"/>
</dbReference>
<dbReference type="InterPro" id="IPR004401">
    <property type="entry name" value="YbaB/EbfC"/>
</dbReference>
<reference evidence="3" key="1">
    <citation type="submission" date="2020-05" db="EMBL/GenBank/DDBJ databases">
        <title>High-Quality Genomes of Partial-Nitritation/Anammox System by Hierarchical Clustering Based Hybrid Assembly.</title>
        <authorList>
            <person name="Liu L."/>
            <person name="Wang Y."/>
            <person name="Che Y."/>
            <person name="Chen Y."/>
            <person name="Xia Y."/>
            <person name="Luo R."/>
            <person name="Cheng S.H."/>
            <person name="Zheng C."/>
            <person name="Zhang T."/>
        </authorList>
    </citation>
    <scope>NUCLEOTIDE SEQUENCE</scope>
    <source>
        <strain evidence="3">H1_PAT1</strain>
    </source>
</reference>
<dbReference type="SUPFAM" id="SSF82607">
    <property type="entry name" value="YbaB-like"/>
    <property type="match status" value="1"/>
</dbReference>
<protein>
    <recommendedName>
        <fullName evidence="2">Nucleoid-associated protein HS096_00500</fullName>
    </recommendedName>
</protein>
<evidence type="ECO:0000313" key="3">
    <source>
        <dbReference type="EMBL" id="MBE7524868.1"/>
    </source>
</evidence>
<evidence type="ECO:0000256" key="2">
    <source>
        <dbReference type="HAMAP-Rule" id="MF_00274"/>
    </source>
</evidence>
<dbReference type="PANTHER" id="PTHR33449:SF1">
    <property type="entry name" value="NUCLEOID-ASSOCIATED PROTEIN YBAB"/>
    <property type="match status" value="1"/>
</dbReference>
<dbReference type="GO" id="GO:0005829">
    <property type="term" value="C:cytosol"/>
    <property type="evidence" value="ECO:0007669"/>
    <property type="project" value="TreeGrafter"/>
</dbReference>
<comment type="subunit">
    <text evidence="2">Homodimer.</text>
</comment>
<name>A0A928TSB2_UNCKA</name>
<dbReference type="PANTHER" id="PTHR33449">
    <property type="entry name" value="NUCLEOID-ASSOCIATED PROTEIN YBAB"/>
    <property type="match status" value="1"/>
</dbReference>
<gene>
    <name evidence="3" type="ORF">HS096_00500</name>
</gene>
<accession>A0A928TSB2</accession>
<comment type="caution">
    <text evidence="3">The sequence shown here is derived from an EMBL/GenBank/DDBJ whole genome shotgun (WGS) entry which is preliminary data.</text>
</comment>
<dbReference type="NCBIfam" id="TIGR00103">
    <property type="entry name" value="DNA_YbaB_EbfC"/>
    <property type="match status" value="1"/>
</dbReference>
<dbReference type="EMBL" id="JABTTY010000001">
    <property type="protein sequence ID" value="MBE7524868.1"/>
    <property type="molecule type" value="Genomic_DNA"/>
</dbReference>
<dbReference type="HAMAP" id="MF_00274">
    <property type="entry name" value="DNA_YbaB_EbfC"/>
    <property type="match status" value="1"/>
</dbReference>
<dbReference type="AlphaFoldDB" id="A0A928TSB2"/>
<organism evidence="3 4">
    <name type="scientific">candidate division WWE3 bacterium</name>
    <dbReference type="NCBI Taxonomy" id="2053526"/>
    <lineage>
        <taxon>Bacteria</taxon>
        <taxon>Katanobacteria</taxon>
    </lineage>
</organism>
<dbReference type="GO" id="GO:0043590">
    <property type="term" value="C:bacterial nucleoid"/>
    <property type="evidence" value="ECO:0007669"/>
    <property type="project" value="UniProtKB-UniRule"/>
</dbReference>
<comment type="similarity">
    <text evidence="2">Belongs to the YbaB/EbfC family.</text>
</comment>